<protein>
    <submittedName>
        <fullName evidence="2">VOC family protein</fullName>
    </submittedName>
</protein>
<dbReference type="SUPFAM" id="SSF54593">
    <property type="entry name" value="Glyoxalase/Bleomycin resistance protein/Dihydroxybiphenyl dioxygenase"/>
    <property type="match status" value="1"/>
</dbReference>
<organism evidence="2 3">
    <name type="scientific">Microbacterium barkeri</name>
    <dbReference type="NCBI Taxonomy" id="33917"/>
    <lineage>
        <taxon>Bacteria</taxon>
        <taxon>Bacillati</taxon>
        <taxon>Actinomycetota</taxon>
        <taxon>Actinomycetes</taxon>
        <taxon>Micrococcales</taxon>
        <taxon>Microbacteriaceae</taxon>
        <taxon>Microbacterium</taxon>
    </lineage>
</organism>
<evidence type="ECO:0000259" key="1">
    <source>
        <dbReference type="Pfam" id="PF00903"/>
    </source>
</evidence>
<dbReference type="Proteomes" id="UP001142462">
    <property type="component" value="Unassembled WGS sequence"/>
</dbReference>
<evidence type="ECO:0000313" key="3">
    <source>
        <dbReference type="Proteomes" id="UP001142462"/>
    </source>
</evidence>
<dbReference type="InterPro" id="IPR029068">
    <property type="entry name" value="Glyas_Bleomycin-R_OHBP_Dase"/>
</dbReference>
<dbReference type="CDD" id="cd06588">
    <property type="entry name" value="PhnB_like"/>
    <property type="match status" value="1"/>
</dbReference>
<evidence type="ECO:0000313" key="2">
    <source>
        <dbReference type="EMBL" id="GLJ60821.1"/>
    </source>
</evidence>
<proteinExistence type="predicted"/>
<accession>A0A9W6LVY4</accession>
<dbReference type="Gene3D" id="3.10.180.10">
    <property type="entry name" value="2,3-Dihydroxybiphenyl 1,2-Dioxygenase, domain 1"/>
    <property type="match status" value="1"/>
</dbReference>
<name>A0A9W6LVY4_9MICO</name>
<feature type="domain" description="Glyoxalase/fosfomycin resistance/dioxygenase" evidence="1">
    <location>
        <begin position="12"/>
        <end position="125"/>
    </location>
</feature>
<dbReference type="InterPro" id="IPR028973">
    <property type="entry name" value="PhnB-like"/>
</dbReference>
<keyword evidence="3" id="KW-1185">Reference proteome</keyword>
<comment type="caution">
    <text evidence="2">The sequence shown here is derived from an EMBL/GenBank/DDBJ whole genome shotgun (WGS) entry which is preliminary data.</text>
</comment>
<dbReference type="RefSeq" id="WP_271172537.1">
    <property type="nucleotide sequence ID" value="NZ_BSEJ01000003.1"/>
</dbReference>
<dbReference type="PANTHER" id="PTHR33990">
    <property type="entry name" value="PROTEIN YJDN-RELATED"/>
    <property type="match status" value="1"/>
</dbReference>
<dbReference type="InterPro" id="IPR004360">
    <property type="entry name" value="Glyas_Fos-R_dOase_dom"/>
</dbReference>
<reference evidence="2" key="1">
    <citation type="journal article" date="2014" name="Int. J. Syst. Evol. Microbiol.">
        <title>Complete genome sequence of Corynebacterium casei LMG S-19264T (=DSM 44701T), isolated from a smear-ripened cheese.</title>
        <authorList>
            <consortium name="US DOE Joint Genome Institute (JGI-PGF)"/>
            <person name="Walter F."/>
            <person name="Albersmeier A."/>
            <person name="Kalinowski J."/>
            <person name="Ruckert C."/>
        </authorList>
    </citation>
    <scope>NUCLEOTIDE SEQUENCE</scope>
    <source>
        <strain evidence="2">VKM Ac-1020</strain>
    </source>
</reference>
<sequence length="132" mass="14182">MTAPTPYIFFPGTCREALEHYRAVFGGELELHTYGEFGRTDGPADDIAHGDLLGPVSLQGADAGADEDPVALTGVMLSLLGRSDAATLHRWFDALAEGGTIVSPLERRSWGDWDGIVVDAHGLRWLIGYRGA</sequence>
<dbReference type="Pfam" id="PF00903">
    <property type="entry name" value="Glyoxalase"/>
    <property type="match status" value="1"/>
</dbReference>
<dbReference type="AlphaFoldDB" id="A0A9W6LVY4"/>
<reference evidence="2" key="2">
    <citation type="submission" date="2023-01" db="EMBL/GenBank/DDBJ databases">
        <authorList>
            <person name="Sun Q."/>
            <person name="Evtushenko L."/>
        </authorList>
    </citation>
    <scope>NUCLEOTIDE SEQUENCE</scope>
    <source>
        <strain evidence="2">VKM Ac-1020</strain>
    </source>
</reference>
<dbReference type="PANTHER" id="PTHR33990:SF1">
    <property type="entry name" value="PROTEIN YJDN"/>
    <property type="match status" value="1"/>
</dbReference>
<dbReference type="EMBL" id="BSEJ01000003">
    <property type="protein sequence ID" value="GLJ60821.1"/>
    <property type="molecule type" value="Genomic_DNA"/>
</dbReference>
<gene>
    <name evidence="2" type="ORF">GCM10017576_09500</name>
</gene>